<evidence type="ECO:0000256" key="2">
    <source>
        <dbReference type="HAMAP-Rule" id="MF_01940"/>
    </source>
</evidence>
<dbReference type="PANTHER" id="PTHR35561">
    <property type="entry name" value="RNA 2',3'-CYCLIC PHOSPHODIESTERASE"/>
    <property type="match status" value="1"/>
</dbReference>
<keyword evidence="3" id="KW-0436">Ligase</keyword>
<dbReference type="RefSeq" id="WP_419193041.1">
    <property type="nucleotide sequence ID" value="NZ_CP036279.1"/>
</dbReference>
<name>A0A518BCI2_9BACT</name>
<organism evidence="3 4">
    <name type="scientific">Kolteria novifilia</name>
    <dbReference type="NCBI Taxonomy" id="2527975"/>
    <lineage>
        <taxon>Bacteria</taxon>
        <taxon>Pseudomonadati</taxon>
        <taxon>Planctomycetota</taxon>
        <taxon>Planctomycetia</taxon>
        <taxon>Kolteriales</taxon>
        <taxon>Kolteriaceae</taxon>
        <taxon>Kolteria</taxon>
    </lineage>
</organism>
<accession>A0A518BCI2</accession>
<reference evidence="3 4" key="1">
    <citation type="submission" date="2019-02" db="EMBL/GenBank/DDBJ databases">
        <title>Deep-cultivation of Planctomycetes and their phenomic and genomic characterization uncovers novel biology.</title>
        <authorList>
            <person name="Wiegand S."/>
            <person name="Jogler M."/>
            <person name="Boedeker C."/>
            <person name="Pinto D."/>
            <person name="Vollmers J."/>
            <person name="Rivas-Marin E."/>
            <person name="Kohn T."/>
            <person name="Peeters S.H."/>
            <person name="Heuer A."/>
            <person name="Rast P."/>
            <person name="Oberbeckmann S."/>
            <person name="Bunk B."/>
            <person name="Jeske O."/>
            <person name="Meyerdierks A."/>
            <person name="Storesund J.E."/>
            <person name="Kallscheuer N."/>
            <person name="Luecker S."/>
            <person name="Lage O.M."/>
            <person name="Pohl T."/>
            <person name="Merkel B.J."/>
            <person name="Hornburger P."/>
            <person name="Mueller R.-W."/>
            <person name="Bruemmer F."/>
            <person name="Labrenz M."/>
            <person name="Spormann A.M."/>
            <person name="Op den Camp H."/>
            <person name="Overmann J."/>
            <person name="Amann R."/>
            <person name="Jetten M.S.M."/>
            <person name="Mascher T."/>
            <person name="Medema M.H."/>
            <person name="Devos D.P."/>
            <person name="Kaster A.-K."/>
            <person name="Ovreas L."/>
            <person name="Rohde M."/>
            <person name="Galperin M.Y."/>
            <person name="Jogler C."/>
        </authorList>
    </citation>
    <scope>NUCLEOTIDE SEQUENCE [LARGE SCALE GENOMIC DNA]</scope>
    <source>
        <strain evidence="3 4">Pan216</strain>
    </source>
</reference>
<dbReference type="InterPro" id="IPR009097">
    <property type="entry name" value="Cyclic_Pdiesterase"/>
</dbReference>
<feature type="active site" description="Proton acceptor" evidence="2">
    <location>
        <position position="130"/>
    </location>
</feature>
<comment type="function">
    <text evidence="2">Hydrolyzes RNA 2',3'-cyclic phosphodiester to an RNA 2'-phosphomonoester.</text>
</comment>
<dbReference type="NCBIfam" id="TIGR02258">
    <property type="entry name" value="2_5_ligase"/>
    <property type="match status" value="1"/>
</dbReference>
<dbReference type="Gene3D" id="3.90.1140.10">
    <property type="entry name" value="Cyclic phosphodiesterase"/>
    <property type="match status" value="1"/>
</dbReference>
<dbReference type="GO" id="GO:0004113">
    <property type="term" value="F:2',3'-cyclic-nucleotide 3'-phosphodiesterase activity"/>
    <property type="evidence" value="ECO:0007669"/>
    <property type="project" value="InterPro"/>
</dbReference>
<evidence type="ECO:0000313" key="4">
    <source>
        <dbReference type="Proteomes" id="UP000317093"/>
    </source>
</evidence>
<dbReference type="PANTHER" id="PTHR35561:SF1">
    <property type="entry name" value="RNA 2',3'-CYCLIC PHOSPHODIESTERASE"/>
    <property type="match status" value="1"/>
</dbReference>
<sequence length="190" mass="21529">METIRTFVALRFDEQTNAELERFIGELRRSYPDVKWAPAENLHLTLVFLGDVHVNDLNGITEALAEVGREFDPYWLSLRAIGCFPKPARARIVWVGCDEGSDETTTLQDLIATQLEPFGYRRENRPYRPHVTIGRAKGRHPLAFDHGVRKWASWHGGPTEITEICTMGSQLGRHGPTYSVLARCPLGQDD</sequence>
<evidence type="ECO:0000313" key="3">
    <source>
        <dbReference type="EMBL" id="QDU64692.1"/>
    </source>
</evidence>
<feature type="short sequence motif" description="HXTX 1" evidence="2">
    <location>
        <begin position="43"/>
        <end position="46"/>
    </location>
</feature>
<feature type="active site" description="Proton donor" evidence="2">
    <location>
        <position position="43"/>
    </location>
</feature>
<comment type="similarity">
    <text evidence="2">Belongs to the 2H phosphoesterase superfamily. ThpR family.</text>
</comment>
<keyword evidence="1 2" id="KW-0378">Hydrolase</keyword>
<dbReference type="KEGG" id="knv:Pan216_55830"/>
<proteinExistence type="inferred from homology"/>
<dbReference type="GO" id="GO:0008664">
    <property type="term" value="F:RNA 2',3'-cyclic 3'-phosphodiesterase activity"/>
    <property type="evidence" value="ECO:0007669"/>
    <property type="project" value="UniProtKB-EC"/>
</dbReference>
<protein>
    <recommendedName>
        <fullName evidence="2">RNA 2',3'-cyclic phosphodiesterase</fullName>
        <shortName evidence="2">RNA 2',3'-CPDase</shortName>
        <ecNumber evidence="2">3.1.4.58</ecNumber>
    </recommendedName>
</protein>
<evidence type="ECO:0000256" key="1">
    <source>
        <dbReference type="ARBA" id="ARBA00022801"/>
    </source>
</evidence>
<gene>
    <name evidence="3" type="primary">ligT</name>
    <name evidence="3" type="ORF">Pan216_55830</name>
</gene>
<dbReference type="AlphaFoldDB" id="A0A518BCI2"/>
<dbReference type="HAMAP" id="MF_01940">
    <property type="entry name" value="RNA_CPDase"/>
    <property type="match status" value="1"/>
</dbReference>
<dbReference type="InterPro" id="IPR004175">
    <property type="entry name" value="RNA_CPDase"/>
</dbReference>
<feature type="short sequence motif" description="HXTX 2" evidence="2">
    <location>
        <begin position="130"/>
        <end position="133"/>
    </location>
</feature>
<dbReference type="GO" id="GO:0016874">
    <property type="term" value="F:ligase activity"/>
    <property type="evidence" value="ECO:0007669"/>
    <property type="project" value="UniProtKB-KW"/>
</dbReference>
<comment type="catalytic activity">
    <reaction evidence="2">
        <text>a 3'-end 2',3'-cyclophospho-ribonucleotide-RNA + H2O = a 3'-end 2'-phospho-ribonucleotide-RNA + H(+)</text>
        <dbReference type="Rhea" id="RHEA:11828"/>
        <dbReference type="Rhea" id="RHEA-COMP:10464"/>
        <dbReference type="Rhea" id="RHEA-COMP:17353"/>
        <dbReference type="ChEBI" id="CHEBI:15377"/>
        <dbReference type="ChEBI" id="CHEBI:15378"/>
        <dbReference type="ChEBI" id="CHEBI:83064"/>
        <dbReference type="ChEBI" id="CHEBI:173113"/>
        <dbReference type="EC" id="3.1.4.58"/>
    </reaction>
</comment>
<dbReference type="Proteomes" id="UP000317093">
    <property type="component" value="Chromosome"/>
</dbReference>
<dbReference type="SUPFAM" id="SSF55144">
    <property type="entry name" value="LigT-like"/>
    <property type="match status" value="1"/>
</dbReference>
<keyword evidence="4" id="KW-1185">Reference proteome</keyword>
<dbReference type="Pfam" id="PF13563">
    <property type="entry name" value="2_5_RNA_ligase2"/>
    <property type="match status" value="1"/>
</dbReference>
<dbReference type="EC" id="3.1.4.58" evidence="2"/>
<dbReference type="EMBL" id="CP036279">
    <property type="protein sequence ID" value="QDU64692.1"/>
    <property type="molecule type" value="Genomic_DNA"/>
</dbReference>